<dbReference type="SUPFAM" id="SSF55909">
    <property type="entry name" value="Pentein"/>
    <property type="match status" value="1"/>
</dbReference>
<organism evidence="2 3">
    <name type="scientific">Streptacidiphilus alkalitolerans</name>
    <dbReference type="NCBI Taxonomy" id="3342712"/>
    <lineage>
        <taxon>Bacteria</taxon>
        <taxon>Bacillati</taxon>
        <taxon>Actinomycetota</taxon>
        <taxon>Actinomycetes</taxon>
        <taxon>Kitasatosporales</taxon>
        <taxon>Streptomycetaceae</taxon>
        <taxon>Streptacidiphilus</taxon>
    </lineage>
</organism>
<name>A0ABV6X2S6_9ACTN</name>
<dbReference type="Gene3D" id="3.75.10.10">
    <property type="entry name" value="L-arginine/glycine Amidinotransferase, Chain A"/>
    <property type="match status" value="1"/>
</dbReference>
<dbReference type="Proteomes" id="UP001592530">
    <property type="component" value="Unassembled WGS sequence"/>
</dbReference>
<sequence>MDRPALSRRRLLRAGATAVPLVALSGLLPALGGSARAATGAAAGSAGPAATAALQLPSETGPHTRTFLAWPALSSIWGRQLAGVRNDVATIAKAVARYEPVVVLARAAQVADAQAACGSGVQVVPVTVDDLWIRDFGPSFVVGPGAIAGVDTNFNGWGNKQNPHNDDAAAAAALCTRYGITRIDAPLVTEGGALETDGQGTLLATVSSIVNKNRNPGQTQAQLEQKLKTTFGLQKVIWLAGVAGQDITDDHVDALARFSAPGHVILDNPGPSTPTSDIWYQVYAQAKQVLGSATDARGRSLTVVELPEPDYSKIRGKGSDFLASYTNFYTAGGAVFLPQYGDKKADAAAVSILGSLFPGSDIVPLNIDTIASGGGGIHCATQSQPVVPAA</sequence>
<evidence type="ECO:0000313" key="3">
    <source>
        <dbReference type="Proteomes" id="UP001592530"/>
    </source>
</evidence>
<dbReference type="RefSeq" id="WP_380554582.1">
    <property type="nucleotide sequence ID" value="NZ_JBHEZY010000006.1"/>
</dbReference>
<dbReference type="PROSITE" id="PS51318">
    <property type="entry name" value="TAT"/>
    <property type="match status" value="1"/>
</dbReference>
<evidence type="ECO:0000256" key="1">
    <source>
        <dbReference type="ARBA" id="ARBA00022801"/>
    </source>
</evidence>
<protein>
    <submittedName>
        <fullName evidence="2">Agmatine deiminase family protein</fullName>
    </submittedName>
</protein>
<dbReference type="PANTHER" id="PTHR31377">
    <property type="entry name" value="AGMATINE DEIMINASE-RELATED"/>
    <property type="match status" value="1"/>
</dbReference>
<accession>A0ABV6X2S6</accession>
<dbReference type="Pfam" id="PF04371">
    <property type="entry name" value="PAD_porph"/>
    <property type="match status" value="1"/>
</dbReference>
<dbReference type="InterPro" id="IPR006311">
    <property type="entry name" value="TAT_signal"/>
</dbReference>
<gene>
    <name evidence="2" type="ORF">ACEZDB_18215</name>
</gene>
<comment type="caution">
    <text evidence="2">The sequence shown here is derived from an EMBL/GenBank/DDBJ whole genome shotgun (WGS) entry which is preliminary data.</text>
</comment>
<dbReference type="InterPro" id="IPR007466">
    <property type="entry name" value="Peptidyl-Arg-deiminase_porph"/>
</dbReference>
<keyword evidence="1" id="KW-0378">Hydrolase</keyword>
<evidence type="ECO:0000313" key="2">
    <source>
        <dbReference type="EMBL" id="MFC1432585.1"/>
    </source>
</evidence>
<reference evidence="2 3" key="1">
    <citation type="submission" date="2024-09" db="EMBL/GenBank/DDBJ databases">
        <authorList>
            <person name="Lee S.D."/>
        </authorList>
    </citation>
    <scope>NUCLEOTIDE SEQUENCE [LARGE SCALE GENOMIC DNA]</scope>
    <source>
        <strain evidence="2 3">N1-3</strain>
    </source>
</reference>
<proteinExistence type="predicted"/>
<dbReference type="EMBL" id="JBHEZY010000006">
    <property type="protein sequence ID" value="MFC1432585.1"/>
    <property type="molecule type" value="Genomic_DNA"/>
</dbReference>
<dbReference type="PANTHER" id="PTHR31377:SF0">
    <property type="entry name" value="AGMATINE DEIMINASE-RELATED"/>
    <property type="match status" value="1"/>
</dbReference>